<proteinExistence type="inferred from homology"/>
<dbReference type="InterPro" id="IPR020904">
    <property type="entry name" value="Sc_DH/Rdtase_CS"/>
</dbReference>
<dbReference type="GO" id="GO:0008270">
    <property type="term" value="F:zinc ion binding"/>
    <property type="evidence" value="ECO:0007669"/>
    <property type="project" value="InterPro"/>
</dbReference>
<dbReference type="CDD" id="cd07011">
    <property type="entry name" value="cupin_PMI_type_I_N"/>
    <property type="match status" value="1"/>
</dbReference>
<evidence type="ECO:0000256" key="12">
    <source>
        <dbReference type="ARBA" id="ARBA00030762"/>
    </source>
</evidence>
<gene>
    <name evidence="14" type="ORF">Triagg1_2915</name>
</gene>
<sequence>MTSQFKDEKNIPVSKQEFPGKDRDMPDPKPTREELPDAGGTSTTYKAADKLHGKRALITGGDSGIGAATAVLFAKEGAVSTIVYLPEEEQDAQDTKKQVESLGGTCHLFATDLAKRENCQKAIDFSLEKMGGIDILFNNAAYQMMVEDILDLPDDQWVHTFNINMHSYFYMAKYALKHMKRGSVIINNASINAYIGRPDLLDYTSTKGAIISFTRGLSNQYIGKGIRVNAVAPGPVWTPLIPATMNEKAQKEFTSPMGRPAQPSEIASCVVFLASMDSSCILSIGKALPLQIHPNKSLAAKLHEKDPEKFSDSNHKPEIAVALSQFELFAGWRDLGQISAIFNIPSLRRFIPEGSNSWNEETLRNVVRGILKADEQTVQDIEEDLKRQSQEDIQKLGYPSSMFELIRRLQSQYSATDPGLLIAILCMNYLVLEPGEAIFIPADGVHCYLSGDIVECMARSNNMLSGGLCPVADRDNIDLFSETLKIDSSTRVDSLRLPANPSKDGASGHTLVYQPPIGEFDLVRIDMTAGTEELIWNHKGPTVAIAISGDGTIRGDGKELAVKTGFIFFIAAETETMLRADTGMRIYAAVIR</sequence>
<dbReference type="InterPro" id="IPR002347">
    <property type="entry name" value="SDR_fam"/>
</dbReference>
<evidence type="ECO:0000256" key="3">
    <source>
        <dbReference type="ARBA" id="ARBA00002564"/>
    </source>
</evidence>
<evidence type="ECO:0000256" key="1">
    <source>
        <dbReference type="ARBA" id="ARBA00000757"/>
    </source>
</evidence>
<evidence type="ECO:0000256" key="2">
    <source>
        <dbReference type="ARBA" id="ARBA00001947"/>
    </source>
</evidence>
<comment type="similarity">
    <text evidence="6">Belongs to the mannose-6-phosphate isomerase type 1 family.</text>
</comment>
<dbReference type="AlphaFoldDB" id="A0AAE1M1H7"/>
<comment type="pathway">
    <text evidence="4">Nucleotide-sugar biosynthesis; GDP-alpha-D-mannose biosynthesis; alpha-D-mannose 1-phosphate from D-fructose 6-phosphate: step 1/2.</text>
</comment>
<dbReference type="InterPro" id="IPR014710">
    <property type="entry name" value="RmlC-like_jellyroll"/>
</dbReference>
<dbReference type="RefSeq" id="XP_062757982.1">
    <property type="nucleotide sequence ID" value="XM_062897149.1"/>
</dbReference>
<dbReference type="SUPFAM" id="SSF51182">
    <property type="entry name" value="RmlC-like cupins"/>
    <property type="match status" value="1"/>
</dbReference>
<dbReference type="NCBIfam" id="TIGR00218">
    <property type="entry name" value="manA"/>
    <property type="match status" value="1"/>
</dbReference>
<evidence type="ECO:0000256" key="6">
    <source>
        <dbReference type="ARBA" id="ARBA00010772"/>
    </source>
</evidence>
<name>A0AAE1M1H7_9HYPO</name>
<dbReference type="InterPro" id="IPR036291">
    <property type="entry name" value="NAD(P)-bd_dom_sf"/>
</dbReference>
<dbReference type="PRINTS" id="PR00081">
    <property type="entry name" value="GDHRDH"/>
</dbReference>
<evidence type="ECO:0000256" key="13">
    <source>
        <dbReference type="SAM" id="MobiDB-lite"/>
    </source>
</evidence>
<dbReference type="GO" id="GO:0016614">
    <property type="term" value="F:oxidoreductase activity, acting on CH-OH group of donors"/>
    <property type="evidence" value="ECO:0007669"/>
    <property type="project" value="UniProtKB-ARBA"/>
</dbReference>
<dbReference type="FunFam" id="3.40.50.720:FF:000084">
    <property type="entry name" value="Short-chain dehydrogenase reductase"/>
    <property type="match status" value="1"/>
</dbReference>
<comment type="catalytic activity">
    <reaction evidence="1">
        <text>D-mannose 6-phosphate = D-fructose 6-phosphate</text>
        <dbReference type="Rhea" id="RHEA:12356"/>
        <dbReference type="ChEBI" id="CHEBI:58735"/>
        <dbReference type="ChEBI" id="CHEBI:61527"/>
        <dbReference type="EC" id="5.3.1.8"/>
    </reaction>
</comment>
<dbReference type="InterPro" id="IPR001250">
    <property type="entry name" value="Man6P_Isoase-1"/>
</dbReference>
<keyword evidence="10" id="KW-0560">Oxidoreductase</keyword>
<comment type="caution">
    <text evidence="14">The sequence shown here is derived from an EMBL/GenBank/DDBJ whole genome shotgun (WGS) entry which is preliminary data.</text>
</comment>
<evidence type="ECO:0000256" key="11">
    <source>
        <dbReference type="ARBA" id="ARBA00029741"/>
    </source>
</evidence>
<comment type="similarity">
    <text evidence="5">Belongs to the short-chain dehydrogenases/reductases (SDR) family.</text>
</comment>
<dbReference type="PANTHER" id="PTHR48107">
    <property type="entry name" value="NADPH-DEPENDENT ALDEHYDE REDUCTASE-LIKE PROTEIN, CHLOROPLASTIC-RELATED"/>
    <property type="match status" value="1"/>
</dbReference>
<reference evidence="14" key="1">
    <citation type="submission" date="2023-11" db="EMBL/GenBank/DDBJ databases">
        <title>The genome sequences of three competitors of mushroom-forming fungi.</title>
        <authorList>
            <person name="Beijen E."/>
            <person name="Ohm R.A."/>
        </authorList>
    </citation>
    <scope>NUCLEOTIDE SEQUENCE</scope>
    <source>
        <strain evidence="14">CBS 100526</strain>
    </source>
</reference>
<dbReference type="GO" id="GO:0005975">
    <property type="term" value="P:carbohydrate metabolic process"/>
    <property type="evidence" value="ECO:0007669"/>
    <property type="project" value="InterPro"/>
</dbReference>
<evidence type="ECO:0000313" key="15">
    <source>
        <dbReference type="Proteomes" id="UP001273209"/>
    </source>
</evidence>
<keyword evidence="15" id="KW-1185">Reference proteome</keyword>
<dbReference type="PRINTS" id="PR00080">
    <property type="entry name" value="SDRFAMILY"/>
</dbReference>
<comment type="cofactor">
    <cofactor evidence="2">
        <name>Zn(2+)</name>
        <dbReference type="ChEBI" id="CHEBI:29105"/>
    </cofactor>
</comment>
<evidence type="ECO:0000313" key="14">
    <source>
        <dbReference type="EMBL" id="KAK4078584.1"/>
    </source>
</evidence>
<dbReference type="InterPro" id="IPR011051">
    <property type="entry name" value="RmlC_Cupin_sf"/>
</dbReference>
<evidence type="ECO:0000256" key="8">
    <source>
        <dbReference type="ARBA" id="ARBA00018236"/>
    </source>
</evidence>
<dbReference type="GeneID" id="87917054"/>
<feature type="compositionally biased region" description="Basic and acidic residues" evidence="13">
    <location>
        <begin position="1"/>
        <end position="10"/>
    </location>
</feature>
<comment type="function">
    <text evidence="3">Involved in the synthesis of the GDP-mannose and dolichol-phosphate-mannose required for a number of critical mannosyl transfer reactions.</text>
</comment>
<evidence type="ECO:0000256" key="7">
    <source>
        <dbReference type="ARBA" id="ARBA00011956"/>
    </source>
</evidence>
<evidence type="ECO:0000256" key="10">
    <source>
        <dbReference type="ARBA" id="ARBA00023002"/>
    </source>
</evidence>
<dbReference type="SUPFAM" id="SSF51735">
    <property type="entry name" value="NAD(P)-binding Rossmann-fold domains"/>
    <property type="match status" value="1"/>
</dbReference>
<organism evidence="14 15">
    <name type="scientific">Trichoderma aggressivum f. europaeum</name>
    <dbReference type="NCBI Taxonomy" id="173218"/>
    <lineage>
        <taxon>Eukaryota</taxon>
        <taxon>Fungi</taxon>
        <taxon>Dikarya</taxon>
        <taxon>Ascomycota</taxon>
        <taxon>Pezizomycotina</taxon>
        <taxon>Sordariomycetes</taxon>
        <taxon>Hypocreomycetidae</taxon>
        <taxon>Hypocreales</taxon>
        <taxon>Hypocreaceae</taxon>
        <taxon>Trichoderma</taxon>
    </lineage>
</organism>
<evidence type="ECO:0000256" key="9">
    <source>
        <dbReference type="ARBA" id="ARBA00022857"/>
    </source>
</evidence>
<accession>A0AAE1M1H7</accession>
<keyword evidence="9" id="KW-0521">NADP</keyword>
<evidence type="ECO:0000256" key="4">
    <source>
        <dbReference type="ARBA" id="ARBA00004666"/>
    </source>
</evidence>
<dbReference type="EC" id="5.3.1.8" evidence="7"/>
<dbReference type="PROSITE" id="PS00061">
    <property type="entry name" value="ADH_SHORT"/>
    <property type="match status" value="1"/>
</dbReference>
<evidence type="ECO:0000256" key="5">
    <source>
        <dbReference type="ARBA" id="ARBA00006484"/>
    </source>
</evidence>
<dbReference type="Pfam" id="PF13561">
    <property type="entry name" value="adh_short_C2"/>
    <property type="match status" value="1"/>
</dbReference>
<feature type="region of interest" description="Disordered" evidence="13">
    <location>
        <begin position="1"/>
        <end position="44"/>
    </location>
</feature>
<dbReference type="Gene3D" id="2.60.120.10">
    <property type="entry name" value="Jelly Rolls"/>
    <property type="match status" value="3"/>
</dbReference>
<dbReference type="EMBL" id="JAWRVG010000008">
    <property type="protein sequence ID" value="KAK4078584.1"/>
    <property type="molecule type" value="Genomic_DNA"/>
</dbReference>
<dbReference type="Proteomes" id="UP001273209">
    <property type="component" value="Unassembled WGS sequence"/>
</dbReference>
<dbReference type="Gene3D" id="3.40.50.720">
    <property type="entry name" value="NAD(P)-binding Rossmann-like Domain"/>
    <property type="match status" value="1"/>
</dbReference>
<dbReference type="GO" id="GO:0004476">
    <property type="term" value="F:mannose-6-phosphate isomerase activity"/>
    <property type="evidence" value="ECO:0007669"/>
    <property type="project" value="UniProtKB-EC"/>
</dbReference>
<feature type="compositionally biased region" description="Basic and acidic residues" evidence="13">
    <location>
        <begin position="18"/>
        <end position="35"/>
    </location>
</feature>
<dbReference type="PANTHER" id="PTHR48107:SF26">
    <property type="entry name" value="OXIDOREDUCTASE, SHORT-CHAIN DEHYDROGENASE_REDUCTASE FAMILY (AFU_ORTHOLOGUE AFUA_4G05870)"/>
    <property type="match status" value="1"/>
</dbReference>
<protein>
    <recommendedName>
        <fullName evidence="8">Mannose-6-phosphate isomerase</fullName>
        <ecNumber evidence="7">5.3.1.8</ecNumber>
    </recommendedName>
    <alternativeName>
        <fullName evidence="11">Phosphohexomutase</fullName>
    </alternativeName>
    <alternativeName>
        <fullName evidence="12">Phosphomannose isomerase</fullName>
    </alternativeName>
</protein>